<feature type="compositionally biased region" description="Polar residues" evidence="3">
    <location>
        <begin position="127"/>
        <end position="139"/>
    </location>
</feature>
<dbReference type="InterPro" id="IPR028124">
    <property type="entry name" value="SMAP_dom"/>
</dbReference>
<dbReference type="PANTHER" id="PTHR22175:SF0">
    <property type="entry name" value="SMALL ACIDIC PROTEIN"/>
    <property type="match status" value="1"/>
</dbReference>
<evidence type="ECO:0000313" key="6">
    <source>
        <dbReference type="Proteomes" id="UP000694521"/>
    </source>
</evidence>
<feature type="compositionally biased region" description="Basic and acidic residues" evidence="3">
    <location>
        <begin position="189"/>
        <end position="207"/>
    </location>
</feature>
<dbReference type="PANTHER" id="PTHR22175">
    <property type="entry name" value="SMALL ACIDIC PROTEIN-RELATED"/>
    <property type="match status" value="1"/>
</dbReference>
<proteinExistence type="inferred from homology"/>
<evidence type="ECO:0000256" key="3">
    <source>
        <dbReference type="SAM" id="MobiDB-lite"/>
    </source>
</evidence>
<feature type="region of interest" description="Disordered" evidence="3">
    <location>
        <begin position="108"/>
        <end position="219"/>
    </location>
</feature>
<protein>
    <recommendedName>
        <fullName evidence="2">Small acidic protein</fullName>
    </recommendedName>
</protein>
<dbReference type="Pfam" id="PF15477">
    <property type="entry name" value="SMAP"/>
    <property type="match status" value="1"/>
</dbReference>
<feature type="compositionally biased region" description="Acidic residues" evidence="3">
    <location>
        <begin position="170"/>
        <end position="185"/>
    </location>
</feature>
<dbReference type="InterPro" id="IPR026714">
    <property type="entry name" value="SMAP"/>
</dbReference>
<name>A0A8B9ILP4_ANSCY</name>
<reference evidence="5" key="2">
    <citation type="submission" date="2025-09" db="UniProtKB">
        <authorList>
            <consortium name="Ensembl"/>
        </authorList>
    </citation>
    <scope>IDENTIFICATION</scope>
</reference>
<comment type="similarity">
    <text evidence="1">Belongs to the SMAP family.</text>
</comment>
<organism evidence="5 6">
    <name type="scientific">Anser cygnoides</name>
    <name type="common">Swan goose</name>
    <dbReference type="NCBI Taxonomy" id="8845"/>
    <lineage>
        <taxon>Eukaryota</taxon>
        <taxon>Metazoa</taxon>
        <taxon>Chordata</taxon>
        <taxon>Craniata</taxon>
        <taxon>Vertebrata</taxon>
        <taxon>Euteleostomi</taxon>
        <taxon>Archelosauria</taxon>
        <taxon>Archosauria</taxon>
        <taxon>Dinosauria</taxon>
        <taxon>Saurischia</taxon>
        <taxon>Theropoda</taxon>
        <taxon>Coelurosauria</taxon>
        <taxon>Aves</taxon>
        <taxon>Neognathae</taxon>
        <taxon>Galloanserae</taxon>
        <taxon>Anseriformes</taxon>
        <taxon>Anatidae</taxon>
        <taxon>Anserinae</taxon>
        <taxon>Anser</taxon>
    </lineage>
</organism>
<keyword evidence="6" id="KW-1185">Reference proteome</keyword>
<sequence>MKRSLDLCKSKRSSDSPQLLRRTADLGHVLTIYTVRAHVRRFGGTAIDEKFVAEMTAQRQSIVCSPQGSSSWEAADLGNEERKQKFLRLMGAAKKEHTGRLVIGDHRSTSHFRTGEEDKKMNEELESQYQQSMDSTMSGRNRRHCGLGFSEFQEGEEEAAGHSSEHESSEDSESGSESEQDESAEELQAAEKHDEAEVPENKKEAKNNYKMMFVKASGS</sequence>
<accession>A0A8B9ILP4</accession>
<evidence type="ECO:0000256" key="2">
    <source>
        <dbReference type="ARBA" id="ARBA00016161"/>
    </source>
</evidence>
<dbReference type="AlphaFoldDB" id="A0A8B9ILP4"/>
<evidence type="ECO:0000313" key="5">
    <source>
        <dbReference type="Ensembl" id="ENSACDP00005017572.1"/>
    </source>
</evidence>
<evidence type="ECO:0000256" key="1">
    <source>
        <dbReference type="ARBA" id="ARBA00006502"/>
    </source>
</evidence>
<feature type="domain" description="Small acidic protein-like" evidence="4">
    <location>
        <begin position="72"/>
        <end position="148"/>
    </location>
</feature>
<feature type="compositionally biased region" description="Basic and acidic residues" evidence="3">
    <location>
        <begin position="108"/>
        <end position="123"/>
    </location>
</feature>
<reference evidence="5" key="1">
    <citation type="submission" date="2025-08" db="UniProtKB">
        <authorList>
            <consortium name="Ensembl"/>
        </authorList>
    </citation>
    <scope>IDENTIFICATION</scope>
</reference>
<feature type="compositionally biased region" description="Basic and acidic residues" evidence="3">
    <location>
        <begin position="159"/>
        <end position="169"/>
    </location>
</feature>
<dbReference type="Proteomes" id="UP000694521">
    <property type="component" value="Unplaced"/>
</dbReference>
<dbReference type="Ensembl" id="ENSACDT00005021103.1">
    <property type="protein sequence ID" value="ENSACDP00005017572.1"/>
    <property type="gene ID" value="ENSACDG00005012799.1"/>
</dbReference>
<evidence type="ECO:0000259" key="4">
    <source>
        <dbReference type="Pfam" id="PF15477"/>
    </source>
</evidence>